<dbReference type="AlphaFoldDB" id="A0A2G6EDZ3"/>
<dbReference type="Pfam" id="PF00534">
    <property type="entry name" value="Glycos_transf_1"/>
    <property type="match status" value="1"/>
</dbReference>
<feature type="domain" description="Glycosyl transferase family 1" evidence="1">
    <location>
        <begin position="185"/>
        <end position="334"/>
    </location>
</feature>
<dbReference type="CDD" id="cd03801">
    <property type="entry name" value="GT4_PimA-like"/>
    <property type="match status" value="1"/>
</dbReference>
<sequence>MKILFVNQHFLDVMGGSEIQCHLLAAYLARTEHEVVYFAVNGMQLQYDVPYPVEPGRLCWNDIHRIVKTYAPDLVYWRFNKRRLLPSVLMFRLLGVRVVFAVSHINDVRKWSHKVRFDAIGRREKCIQRYKSLRPALSSRINHAGYHWVDGVVAQLKQQCGVLVAKKEIIIPNSVDESYVPFHWEKPFVLWASSLKAVKNPELFITLAKRLKDKGIDFLMAGKTVNSHYEQLIKEAAVSDNFHYLGTKSYQELNGMLRKSLFLVHTCEPEGFPNVFIQAWSQQKPVVSAFYDPDNMIRKGGLGFCSGDVEQFVLDVERLIAKSDLRREMGSRAETFARETFSLERNGRKLSEFLHEIYQD</sequence>
<name>A0A2G6EDZ3_9BACT</name>
<dbReference type="GO" id="GO:0016757">
    <property type="term" value="F:glycosyltransferase activity"/>
    <property type="evidence" value="ECO:0007669"/>
    <property type="project" value="InterPro"/>
</dbReference>
<evidence type="ECO:0000313" key="2">
    <source>
        <dbReference type="EMBL" id="PID60295.1"/>
    </source>
</evidence>
<gene>
    <name evidence="2" type="ORF">CSB45_00475</name>
</gene>
<reference evidence="2 3" key="1">
    <citation type="submission" date="2017-10" db="EMBL/GenBank/DDBJ databases">
        <title>Novel microbial diversity and functional potential in the marine mammal oral microbiome.</title>
        <authorList>
            <person name="Dudek N.K."/>
            <person name="Sun C.L."/>
            <person name="Burstein D."/>
            <person name="Kantor R.S."/>
            <person name="Aliaga Goltsman D.S."/>
            <person name="Bik E.M."/>
            <person name="Thomas B.C."/>
            <person name="Banfield J.F."/>
            <person name="Relman D.A."/>
        </authorList>
    </citation>
    <scope>NUCLEOTIDE SEQUENCE [LARGE SCALE GENOMIC DNA]</scope>
    <source>
        <strain evidence="2">DOLZORAL124_49_17</strain>
    </source>
</reference>
<protein>
    <recommendedName>
        <fullName evidence="1">Glycosyl transferase family 1 domain-containing protein</fullName>
    </recommendedName>
</protein>
<dbReference type="PANTHER" id="PTHR12526:SF630">
    <property type="entry name" value="GLYCOSYLTRANSFERASE"/>
    <property type="match status" value="1"/>
</dbReference>
<accession>A0A2G6EDZ3</accession>
<dbReference type="SUPFAM" id="SSF53756">
    <property type="entry name" value="UDP-Glycosyltransferase/glycogen phosphorylase"/>
    <property type="match status" value="1"/>
</dbReference>
<dbReference type="EMBL" id="PDPS01000008">
    <property type="protein sequence ID" value="PID60295.1"/>
    <property type="molecule type" value="Genomic_DNA"/>
</dbReference>
<dbReference type="Proteomes" id="UP000229740">
    <property type="component" value="Unassembled WGS sequence"/>
</dbReference>
<evidence type="ECO:0000313" key="3">
    <source>
        <dbReference type="Proteomes" id="UP000229740"/>
    </source>
</evidence>
<dbReference type="Gene3D" id="3.40.50.2000">
    <property type="entry name" value="Glycogen Phosphorylase B"/>
    <property type="match status" value="2"/>
</dbReference>
<organism evidence="2 3">
    <name type="scientific">candidate division KSB3 bacterium</name>
    <dbReference type="NCBI Taxonomy" id="2044937"/>
    <lineage>
        <taxon>Bacteria</taxon>
        <taxon>candidate division KSB3</taxon>
    </lineage>
</organism>
<proteinExistence type="predicted"/>
<comment type="caution">
    <text evidence="2">The sequence shown here is derived from an EMBL/GenBank/DDBJ whole genome shotgun (WGS) entry which is preliminary data.</text>
</comment>
<dbReference type="PANTHER" id="PTHR12526">
    <property type="entry name" value="GLYCOSYLTRANSFERASE"/>
    <property type="match status" value="1"/>
</dbReference>
<dbReference type="InterPro" id="IPR001296">
    <property type="entry name" value="Glyco_trans_1"/>
</dbReference>
<evidence type="ECO:0000259" key="1">
    <source>
        <dbReference type="Pfam" id="PF00534"/>
    </source>
</evidence>